<feature type="chain" id="PRO_5044383691" evidence="1">
    <location>
        <begin position="22"/>
        <end position="309"/>
    </location>
</feature>
<evidence type="ECO:0000313" key="3">
    <source>
        <dbReference type="Proteomes" id="UP000297891"/>
    </source>
</evidence>
<dbReference type="AlphaFoldDB" id="A0A2M9XZC3"/>
<feature type="signal peptide" evidence="1">
    <location>
        <begin position="1"/>
        <end position="21"/>
    </location>
</feature>
<dbReference type="InterPro" id="IPR029058">
    <property type="entry name" value="AB_hydrolase_fold"/>
</dbReference>
<dbReference type="OrthoDB" id="9765872at2"/>
<evidence type="ECO:0000256" key="1">
    <source>
        <dbReference type="SAM" id="SignalP"/>
    </source>
</evidence>
<protein>
    <submittedName>
        <fullName evidence="2">Lipase</fullName>
    </submittedName>
</protein>
<dbReference type="SUPFAM" id="SSF53474">
    <property type="entry name" value="alpha/beta-Hydrolases"/>
    <property type="match status" value="1"/>
</dbReference>
<dbReference type="Proteomes" id="UP000297891">
    <property type="component" value="Unassembled WGS sequence"/>
</dbReference>
<organism evidence="2 3">
    <name type="scientific">Leptospira brenneri</name>
    <dbReference type="NCBI Taxonomy" id="2023182"/>
    <lineage>
        <taxon>Bacteria</taxon>
        <taxon>Pseudomonadati</taxon>
        <taxon>Spirochaetota</taxon>
        <taxon>Spirochaetia</taxon>
        <taxon>Leptospirales</taxon>
        <taxon>Leptospiraceae</taxon>
        <taxon>Leptospira</taxon>
    </lineage>
</organism>
<sequence length="309" mass="32635">MIRKGLLAIFITVVLASPVLASSGSSSKPLAGTYPIILSHGLFGWGENSGGIISIVNYWGGTDDYLRSQGATVFAPGKTAANSNEVRAQELKAAILTYSAATNYSGKFHILGHSQGGLDSRYMVSNLGLSGRTATLTTLNTPHYGSPIADIVKTVLPSWIQPFVASVVETLVKLVYGGTNQQNALAALASLSKEGLASFNGYTPNKSGVKYFSYGSSITIPDLIQHPLMGILHPACGAGGLFQGQGFTNDGLVPLSSQKWGTWKGGPSYGIFTTGIDHLQVSNTLRSGSLWYDVEGFYLNMASNMKANQ</sequence>
<proteinExistence type="predicted"/>
<accession>A0A2M9XZC3</accession>
<keyword evidence="3" id="KW-1185">Reference proteome</keyword>
<dbReference type="EMBL" id="RQFP01000001">
    <property type="protein sequence ID" value="TGK96920.1"/>
    <property type="molecule type" value="Genomic_DNA"/>
</dbReference>
<comment type="caution">
    <text evidence="2">The sequence shown here is derived from an EMBL/GenBank/DDBJ whole genome shotgun (WGS) entry which is preliminary data.</text>
</comment>
<reference evidence="2" key="1">
    <citation type="journal article" date="2019" name="PLoS Negl. Trop. Dis.">
        <title>Revisiting the worldwide diversity of Leptospira species in the environment.</title>
        <authorList>
            <person name="Vincent A.T."/>
            <person name="Schiettekatte O."/>
            <person name="Bourhy P."/>
            <person name="Veyrier F.J."/>
            <person name="Picardeau M."/>
        </authorList>
    </citation>
    <scope>NUCLEOTIDE SEQUENCE [LARGE SCALE GENOMIC DNA]</scope>
    <source>
        <strain evidence="2">201800277</strain>
    </source>
</reference>
<gene>
    <name evidence="2" type="ORF">EHQ30_10110</name>
</gene>
<evidence type="ECO:0000313" key="2">
    <source>
        <dbReference type="EMBL" id="TGK96920.1"/>
    </source>
</evidence>
<keyword evidence="1" id="KW-0732">Signal</keyword>
<dbReference type="Gene3D" id="3.40.50.1820">
    <property type="entry name" value="alpha/beta hydrolase"/>
    <property type="match status" value="1"/>
</dbReference>
<name>A0A2M9XZC3_9LEPT</name>